<dbReference type="AlphaFoldDB" id="A0A1X7KNN0"/>
<evidence type="ECO:0000313" key="2">
    <source>
        <dbReference type="Proteomes" id="UP000193804"/>
    </source>
</evidence>
<proteinExistence type="predicted"/>
<name>A0A1X7KNN0_9BACT</name>
<organism evidence="1 2">
    <name type="scientific">Marivirga sericea</name>
    <dbReference type="NCBI Taxonomy" id="1028"/>
    <lineage>
        <taxon>Bacteria</taxon>
        <taxon>Pseudomonadati</taxon>
        <taxon>Bacteroidota</taxon>
        <taxon>Cytophagia</taxon>
        <taxon>Cytophagales</taxon>
        <taxon>Marivirgaceae</taxon>
        <taxon>Marivirga</taxon>
    </lineage>
</organism>
<gene>
    <name evidence="1" type="ORF">SAMN05661096_02919</name>
</gene>
<dbReference type="EMBL" id="FXAW01000006">
    <property type="protein sequence ID" value="SMG42701.1"/>
    <property type="molecule type" value="Genomic_DNA"/>
</dbReference>
<protein>
    <submittedName>
        <fullName evidence="1">Uncharacterized protein</fullName>
    </submittedName>
</protein>
<keyword evidence="2" id="KW-1185">Reference proteome</keyword>
<reference evidence="2" key="1">
    <citation type="submission" date="2017-04" db="EMBL/GenBank/DDBJ databases">
        <authorList>
            <person name="Varghese N."/>
            <person name="Submissions S."/>
        </authorList>
    </citation>
    <scope>NUCLEOTIDE SEQUENCE [LARGE SCALE GENOMIC DNA]</scope>
    <source>
        <strain evidence="2">DSM 4125</strain>
    </source>
</reference>
<dbReference type="RefSeq" id="WP_085518077.1">
    <property type="nucleotide sequence ID" value="NZ_FXAW01000006.1"/>
</dbReference>
<evidence type="ECO:0000313" key="1">
    <source>
        <dbReference type="EMBL" id="SMG42701.1"/>
    </source>
</evidence>
<accession>A0A1X7KNN0</accession>
<dbReference type="Proteomes" id="UP000193804">
    <property type="component" value="Unassembled WGS sequence"/>
</dbReference>
<sequence length="93" mass="10433">MGYFFQNGFGHQNSMTLSYTCINCGNNITSNEIEIPSPNMSSSKESDAINFEDVIVCDKCDMEYNWNFTVSPMNVSGSNEDISEDEEVSVEYS</sequence>
<dbReference type="STRING" id="1028.SAMN05661096_02919"/>